<dbReference type="AlphaFoldDB" id="A0A2U2XH10"/>
<feature type="transmembrane region" description="Helical" evidence="6">
    <location>
        <begin position="12"/>
        <end position="33"/>
    </location>
</feature>
<dbReference type="PANTHER" id="PTHR30250">
    <property type="entry name" value="PST FAMILY PREDICTED COLANIC ACID TRANSPORTER"/>
    <property type="match status" value="1"/>
</dbReference>
<feature type="transmembrane region" description="Helical" evidence="6">
    <location>
        <begin position="173"/>
        <end position="198"/>
    </location>
</feature>
<dbReference type="OrthoDB" id="109075at2"/>
<dbReference type="InterPro" id="IPR050833">
    <property type="entry name" value="Poly_Biosynth_Transport"/>
</dbReference>
<feature type="transmembrane region" description="Helical" evidence="6">
    <location>
        <begin position="85"/>
        <end position="108"/>
    </location>
</feature>
<dbReference type="EMBL" id="QFRJ01000001">
    <property type="protein sequence ID" value="PWH87037.1"/>
    <property type="molecule type" value="Genomic_DNA"/>
</dbReference>
<protein>
    <recommendedName>
        <fullName evidence="9">Polysaccharide biosynthesis protein</fullName>
    </recommendedName>
</protein>
<evidence type="ECO:0008006" key="9">
    <source>
        <dbReference type="Google" id="ProtNLM"/>
    </source>
</evidence>
<feature type="transmembrane region" description="Helical" evidence="6">
    <location>
        <begin position="45"/>
        <end position="64"/>
    </location>
</feature>
<evidence type="ECO:0000313" key="7">
    <source>
        <dbReference type="EMBL" id="PWH87037.1"/>
    </source>
</evidence>
<feature type="transmembrane region" description="Helical" evidence="6">
    <location>
        <begin position="362"/>
        <end position="381"/>
    </location>
</feature>
<evidence type="ECO:0000256" key="4">
    <source>
        <dbReference type="ARBA" id="ARBA00022989"/>
    </source>
</evidence>
<comment type="caution">
    <text evidence="7">The sequence shown here is derived from an EMBL/GenBank/DDBJ whole genome shotgun (WGS) entry which is preliminary data.</text>
</comment>
<feature type="transmembrane region" description="Helical" evidence="6">
    <location>
        <begin position="235"/>
        <end position="253"/>
    </location>
</feature>
<keyword evidence="5 6" id="KW-0472">Membrane</keyword>
<keyword evidence="8" id="KW-1185">Reference proteome</keyword>
<name>A0A2U2XH10_9FLAO</name>
<proteinExistence type="predicted"/>
<evidence type="ECO:0000256" key="2">
    <source>
        <dbReference type="ARBA" id="ARBA00022475"/>
    </source>
</evidence>
<accession>A0A2U2XH10</accession>
<comment type="subcellular location">
    <subcellularLocation>
        <location evidence="1">Cell membrane</location>
        <topology evidence="1">Multi-pass membrane protein</topology>
    </subcellularLocation>
</comment>
<evidence type="ECO:0000256" key="6">
    <source>
        <dbReference type="SAM" id="Phobius"/>
    </source>
</evidence>
<evidence type="ECO:0000313" key="8">
    <source>
        <dbReference type="Proteomes" id="UP000245370"/>
    </source>
</evidence>
<evidence type="ECO:0000256" key="5">
    <source>
        <dbReference type="ARBA" id="ARBA00023136"/>
    </source>
</evidence>
<organism evidence="7 8">
    <name type="scientific">Brumimicrobium oceani</name>
    <dbReference type="NCBI Taxonomy" id="2100725"/>
    <lineage>
        <taxon>Bacteria</taxon>
        <taxon>Pseudomonadati</taxon>
        <taxon>Bacteroidota</taxon>
        <taxon>Flavobacteriia</taxon>
        <taxon>Flavobacteriales</taxon>
        <taxon>Crocinitomicaceae</taxon>
        <taxon>Brumimicrobium</taxon>
    </lineage>
</organism>
<keyword evidence="3 6" id="KW-0812">Transmembrane</keyword>
<feature type="transmembrane region" description="Helical" evidence="6">
    <location>
        <begin position="297"/>
        <end position="319"/>
    </location>
</feature>
<dbReference type="RefSeq" id="WP_109358115.1">
    <property type="nucleotide sequence ID" value="NZ_QFRJ01000001.1"/>
</dbReference>
<reference evidence="7 8" key="1">
    <citation type="submission" date="2018-05" db="EMBL/GenBank/DDBJ databases">
        <title>Brumimicrobium oceani sp. nov., isolated from coastal sediment.</title>
        <authorList>
            <person name="Kou Y."/>
        </authorList>
    </citation>
    <scope>NUCLEOTIDE SEQUENCE [LARGE SCALE GENOMIC DNA]</scope>
    <source>
        <strain evidence="7 8">C305</strain>
    </source>
</reference>
<gene>
    <name evidence="7" type="ORF">DIT68_01905</name>
</gene>
<dbReference type="Pfam" id="PF13440">
    <property type="entry name" value="Polysacc_synt_3"/>
    <property type="match status" value="1"/>
</dbReference>
<feature type="transmembrane region" description="Helical" evidence="6">
    <location>
        <begin position="339"/>
        <end position="357"/>
    </location>
</feature>
<evidence type="ECO:0000256" key="1">
    <source>
        <dbReference type="ARBA" id="ARBA00004651"/>
    </source>
</evidence>
<keyword evidence="4 6" id="KW-1133">Transmembrane helix</keyword>
<sequence>MRSKINLKSELIKSALVLSSGTVLAQGISYLLTPFITRLYSPEDFGQFGIIMRIVAFLAVIGAARYEYAIPLPKRNAHAFQIYRLALRILIWTIGLTIISGIAFWFFNDETENLLFYVVLISAITGFTVFISIGRHWAIRMKWFKNITISTLLTSATTNTAKLLAGFAGLGVLGLAISTLLGLIVGSFVFVLDAVGIYKINNKRAKLRKSVVARQYKEFPKVNLPHSLIDASRELLIAFFLTIYLSTALFGSYDHSFRMLKIPLLLIGVAIGQVLYNRISADFAQEKKIYPILKRSVILLSAIGILPFSVIYIWGVPIFEFVFGNEWRLSGEIAAVLSPWLMANFVASSISMVPAIIGKLRWFFWVGIVTSIIQLSCFAFFPEIMEWLNFTEIGMFEIISWIMFALFAVSVIWMLEIVRRLDERG</sequence>
<dbReference type="PANTHER" id="PTHR30250:SF11">
    <property type="entry name" value="O-ANTIGEN TRANSPORTER-RELATED"/>
    <property type="match status" value="1"/>
</dbReference>
<dbReference type="GO" id="GO:0005886">
    <property type="term" value="C:plasma membrane"/>
    <property type="evidence" value="ECO:0007669"/>
    <property type="project" value="UniProtKB-SubCell"/>
</dbReference>
<evidence type="ECO:0000256" key="3">
    <source>
        <dbReference type="ARBA" id="ARBA00022692"/>
    </source>
</evidence>
<dbReference type="Proteomes" id="UP000245370">
    <property type="component" value="Unassembled WGS sequence"/>
</dbReference>
<feature type="transmembrane region" description="Helical" evidence="6">
    <location>
        <begin position="114"/>
        <end position="134"/>
    </location>
</feature>
<keyword evidence="2" id="KW-1003">Cell membrane</keyword>
<feature type="transmembrane region" description="Helical" evidence="6">
    <location>
        <begin position="393"/>
        <end position="415"/>
    </location>
</feature>
<reference evidence="7 8" key="2">
    <citation type="submission" date="2018-05" db="EMBL/GenBank/DDBJ databases">
        <authorList>
            <person name="Lanie J.A."/>
            <person name="Ng W.-L."/>
            <person name="Kazmierczak K.M."/>
            <person name="Andrzejewski T.M."/>
            <person name="Davidsen T.M."/>
            <person name="Wayne K.J."/>
            <person name="Tettelin H."/>
            <person name="Glass J.I."/>
            <person name="Rusch D."/>
            <person name="Podicherti R."/>
            <person name="Tsui H.-C.T."/>
            <person name="Winkler M.E."/>
        </authorList>
    </citation>
    <scope>NUCLEOTIDE SEQUENCE [LARGE SCALE GENOMIC DNA]</scope>
    <source>
        <strain evidence="7 8">C305</strain>
    </source>
</reference>